<reference evidence="2" key="1">
    <citation type="journal article" date="2019" name="Int. J. Syst. Evol. Microbiol.">
        <title>The Global Catalogue of Microorganisms (GCM) 10K type strain sequencing project: providing services to taxonomists for standard genome sequencing and annotation.</title>
        <authorList>
            <consortium name="The Broad Institute Genomics Platform"/>
            <consortium name="The Broad Institute Genome Sequencing Center for Infectious Disease"/>
            <person name="Wu L."/>
            <person name="Ma J."/>
        </authorList>
    </citation>
    <scope>NUCLEOTIDE SEQUENCE [LARGE SCALE GENOMIC DNA]</scope>
    <source>
        <strain evidence="2">CGMCC 1.15399</strain>
    </source>
</reference>
<gene>
    <name evidence="1" type="ORF">ACFSJ0_46835</name>
</gene>
<proteinExistence type="predicted"/>
<evidence type="ECO:0000313" key="2">
    <source>
        <dbReference type="Proteomes" id="UP001597097"/>
    </source>
</evidence>
<sequence>MDERQDRKVPSETPKTLTVGYASSGVQRSRLTMYASRRRALPQAIAQVLRPTPEPALGTAAEWVLARESGGWAVRPSGALDGAPAYFTADIPADDQNAAFDWAREITPTADQKAIHYMGPPPR</sequence>
<evidence type="ECO:0000313" key="1">
    <source>
        <dbReference type="EMBL" id="MFD1544629.1"/>
    </source>
</evidence>
<accession>A0ABW4GQF2</accession>
<organism evidence="1 2">
    <name type="scientific">Nonomuraea guangzhouensis</name>
    <dbReference type="NCBI Taxonomy" id="1291555"/>
    <lineage>
        <taxon>Bacteria</taxon>
        <taxon>Bacillati</taxon>
        <taxon>Actinomycetota</taxon>
        <taxon>Actinomycetes</taxon>
        <taxon>Streptosporangiales</taxon>
        <taxon>Streptosporangiaceae</taxon>
        <taxon>Nonomuraea</taxon>
    </lineage>
</organism>
<keyword evidence="2" id="KW-1185">Reference proteome</keyword>
<comment type="caution">
    <text evidence="1">The sequence shown here is derived from an EMBL/GenBank/DDBJ whole genome shotgun (WGS) entry which is preliminary data.</text>
</comment>
<dbReference type="RefSeq" id="WP_219529363.1">
    <property type="nucleotide sequence ID" value="NZ_JAHKRM010000006.1"/>
</dbReference>
<name>A0ABW4GQF2_9ACTN</name>
<dbReference type="EMBL" id="JBHUCM010000044">
    <property type="protein sequence ID" value="MFD1544629.1"/>
    <property type="molecule type" value="Genomic_DNA"/>
</dbReference>
<dbReference type="Proteomes" id="UP001597097">
    <property type="component" value="Unassembled WGS sequence"/>
</dbReference>
<protein>
    <submittedName>
        <fullName evidence="1">Uncharacterized protein</fullName>
    </submittedName>
</protein>